<sequence length="172" mass="18824">MSLRKTELDADFDQAALVAGEEKAWGRFIARFTRVVASAIRTVPGVGVPGRGESSDLVQDVFVKLLADERRLLKAYDPARAAPATWLTIVARSIARDRLRAKQLPGVPIEDVPEAAFATDPVMPAEKIEIPPGLLSPRQELILSLLYDQDMDVADAAAFFEDRSANRAFHAP</sequence>
<reference evidence="2 3" key="1">
    <citation type="submission" date="2015-03" db="EMBL/GenBank/DDBJ databases">
        <title>Draft genome sequence of Elstera litoralis.</title>
        <authorList>
            <person name="Rahalkar M.C."/>
            <person name="Dhakephalkar P.K."/>
            <person name="Pore S.D."/>
            <person name="Arora P."/>
            <person name="Kapse N.G."/>
            <person name="Pandit P.S."/>
        </authorList>
    </citation>
    <scope>NUCLEOTIDE SEQUENCE [LARGE SCALE GENOMIC DNA]</scope>
    <source>
        <strain evidence="2 3">Dia-1</strain>
    </source>
</reference>
<dbReference type="Proteomes" id="UP000033774">
    <property type="component" value="Unassembled WGS sequence"/>
</dbReference>
<evidence type="ECO:0000259" key="1">
    <source>
        <dbReference type="Pfam" id="PF04542"/>
    </source>
</evidence>
<evidence type="ECO:0000313" key="2">
    <source>
        <dbReference type="EMBL" id="KJV08240.1"/>
    </source>
</evidence>
<protein>
    <recommendedName>
        <fullName evidence="1">RNA polymerase sigma-70 region 2 domain-containing protein</fullName>
    </recommendedName>
</protein>
<name>A0A0F3INB7_9PROT</name>
<dbReference type="Pfam" id="PF04542">
    <property type="entry name" value="Sigma70_r2"/>
    <property type="match status" value="1"/>
</dbReference>
<dbReference type="InterPro" id="IPR007627">
    <property type="entry name" value="RNA_pol_sigma70_r2"/>
</dbReference>
<proteinExistence type="predicted"/>
<accession>A0A0F3INB7</accession>
<comment type="caution">
    <text evidence="2">The sequence shown here is derived from an EMBL/GenBank/DDBJ whole genome shotgun (WGS) entry which is preliminary data.</text>
</comment>
<feature type="domain" description="RNA polymerase sigma-70 region 2" evidence="1">
    <location>
        <begin position="34"/>
        <end position="103"/>
    </location>
</feature>
<dbReference type="EMBL" id="LAJY01000696">
    <property type="protein sequence ID" value="KJV08240.1"/>
    <property type="molecule type" value="Genomic_DNA"/>
</dbReference>
<dbReference type="AlphaFoldDB" id="A0A0F3INB7"/>
<dbReference type="GO" id="GO:0006352">
    <property type="term" value="P:DNA-templated transcription initiation"/>
    <property type="evidence" value="ECO:0007669"/>
    <property type="project" value="InterPro"/>
</dbReference>
<evidence type="ECO:0000313" key="3">
    <source>
        <dbReference type="Proteomes" id="UP000033774"/>
    </source>
</evidence>
<dbReference type="GO" id="GO:0003700">
    <property type="term" value="F:DNA-binding transcription factor activity"/>
    <property type="evidence" value="ECO:0007669"/>
    <property type="project" value="InterPro"/>
</dbReference>
<dbReference type="InterPro" id="IPR013325">
    <property type="entry name" value="RNA_pol_sigma_r2"/>
</dbReference>
<gene>
    <name evidence="2" type="ORF">VZ95_19050</name>
</gene>
<dbReference type="SUPFAM" id="SSF88946">
    <property type="entry name" value="Sigma2 domain of RNA polymerase sigma factors"/>
    <property type="match status" value="1"/>
</dbReference>
<keyword evidence="3" id="KW-1185">Reference proteome</keyword>
<organism evidence="2 3">
    <name type="scientific">Elstera litoralis</name>
    <dbReference type="NCBI Taxonomy" id="552518"/>
    <lineage>
        <taxon>Bacteria</taxon>
        <taxon>Pseudomonadati</taxon>
        <taxon>Pseudomonadota</taxon>
        <taxon>Alphaproteobacteria</taxon>
        <taxon>Rhodospirillales</taxon>
        <taxon>Rhodospirillaceae</taxon>
        <taxon>Elstera</taxon>
    </lineage>
</organism>
<dbReference type="Gene3D" id="1.10.1740.10">
    <property type="match status" value="1"/>
</dbReference>
<dbReference type="RefSeq" id="WP_045777271.1">
    <property type="nucleotide sequence ID" value="NZ_LAJY01000696.1"/>
</dbReference>